<dbReference type="STRING" id="762486.SAMN05444411_1025"/>
<dbReference type="Pfam" id="PF12904">
    <property type="entry name" value="Collagen_bind_2"/>
    <property type="match status" value="1"/>
</dbReference>
<feature type="domain" description="DUF5060" evidence="2">
    <location>
        <begin position="31"/>
        <end position="113"/>
    </location>
</feature>
<keyword evidence="4" id="KW-1185">Reference proteome</keyword>
<dbReference type="AlphaFoldDB" id="A0A1H2VNY8"/>
<evidence type="ECO:0000313" key="4">
    <source>
        <dbReference type="Proteomes" id="UP000199595"/>
    </source>
</evidence>
<reference evidence="3 4" key="1">
    <citation type="submission" date="2016-10" db="EMBL/GenBank/DDBJ databases">
        <authorList>
            <person name="de Groot N.N."/>
        </authorList>
    </citation>
    <scope>NUCLEOTIDE SEQUENCE [LARGE SCALE GENOMIC DNA]</scope>
    <source>
        <strain evidence="3 4">DSM 24956</strain>
    </source>
</reference>
<proteinExistence type="predicted"/>
<dbReference type="Gene3D" id="3.20.20.80">
    <property type="entry name" value="Glycosidases"/>
    <property type="match status" value="1"/>
</dbReference>
<feature type="domain" description="Putative collagen-binding" evidence="1">
    <location>
        <begin position="513"/>
        <end position="571"/>
    </location>
</feature>
<dbReference type="RefSeq" id="WP_217633385.1">
    <property type="nucleotide sequence ID" value="NZ_FNNJ01000002.1"/>
</dbReference>
<protein>
    <submittedName>
        <fullName evidence="3">Putative collagen-binding domain of a collagenase</fullName>
    </submittedName>
</protein>
<dbReference type="InterPro" id="IPR032260">
    <property type="entry name" value="DUF5060"/>
</dbReference>
<gene>
    <name evidence="3" type="ORF">SAMN05444411_1025</name>
</gene>
<dbReference type="InterPro" id="IPR024749">
    <property type="entry name" value="Collagen-bd_put"/>
</dbReference>
<accession>A0A1H2VNY8</accession>
<dbReference type="InterPro" id="IPR013783">
    <property type="entry name" value="Ig-like_fold"/>
</dbReference>
<dbReference type="Gene3D" id="2.60.120.1620">
    <property type="match status" value="1"/>
</dbReference>
<evidence type="ECO:0000313" key="3">
    <source>
        <dbReference type="EMBL" id="SDW70031.1"/>
    </source>
</evidence>
<name>A0A1H2VNY8_9FLAO</name>
<evidence type="ECO:0000259" key="2">
    <source>
        <dbReference type="Pfam" id="PF16586"/>
    </source>
</evidence>
<dbReference type="Proteomes" id="UP000199595">
    <property type="component" value="Unassembled WGS sequence"/>
</dbReference>
<dbReference type="Gene3D" id="2.60.40.10">
    <property type="entry name" value="Immunoglobulins"/>
    <property type="match status" value="1"/>
</dbReference>
<dbReference type="EMBL" id="FNNJ01000002">
    <property type="protein sequence ID" value="SDW70031.1"/>
    <property type="molecule type" value="Genomic_DNA"/>
</dbReference>
<dbReference type="Pfam" id="PF16586">
    <property type="entry name" value="DUF5060"/>
    <property type="match status" value="1"/>
</dbReference>
<organism evidence="3 4">
    <name type="scientific">Lutibacter oricola</name>
    <dbReference type="NCBI Taxonomy" id="762486"/>
    <lineage>
        <taxon>Bacteria</taxon>
        <taxon>Pseudomonadati</taxon>
        <taxon>Bacteroidota</taxon>
        <taxon>Flavobacteriia</taxon>
        <taxon>Flavobacteriales</taxon>
        <taxon>Flavobacteriaceae</taxon>
        <taxon>Lutibacter</taxon>
    </lineage>
</organism>
<evidence type="ECO:0000259" key="1">
    <source>
        <dbReference type="Pfam" id="PF12904"/>
    </source>
</evidence>
<sequence length="797" mass="91104">MSKKVLFQFIAILLVTSIYSQQSKVVIDGELKKWHKVTLSFTGEQLSENDAENPFLNYRLNVTFNNGDKTFLVPGFFAADGNASETSAVEGNVWKVRFRPNKIGKWTYKVSFKKGKQIAVDNNSNEGESVLFDGFEGSFSIEDTDKTGADFRAKGRLNYIGKRYLQFEDSKEYFLKGGADSPENFLGYVDFDQTPASHKYLAHYKDWKQGDPTWQNGKGKNMIGALNYLASKGMNSVYFLTMNVQGDGKDVWPWIDINERYRFDCSKLDQWEIVFDHMEKLGLMMHIVTQETENELLLDIGELGVQRKLYYRELIARFSHHLAITWNLGEENGAVHWSPKGQSNKDREAMAEYLKKNDPYKNYVALHTHSIIKEQNLYLEPLLGFEFLDGPSMQTHEPNEIHEITKRWISDSQKTGRNWVVCQDEIGPADTGAKPDADDPEHNSIRAKVLWGNLMAGGAGVEWYFGYKYAHNDLNCEDWRSRDKLWEQTKIALDFFQNYLPFSEMKSADDLTSNPNDYVFAQNGKVYTVYMPEAQETKINLFGTNNSFNIKWYNPKKGGKLIKGTVKSVKGGDMVSIGFPPIMEGDWVALITAKGETSLKEQLKTVKPFIEKDGFLKVEAEAFHYKTNNGTKRNWILKTVKNVDGNSVVINSASEKSYIEAYPDTRITHDDPLIIGENFFPIAGVGGIVSFKVKIENPGKYYVWTKAFSTGTEDNGLHVGIDEQWPESGQRIQLCDGKNKWTWSSAQRVEENHCGVPQTIYLEFKEAGTYIISFSMREDGFKFDQWILTKNRNFIPQ</sequence>